<evidence type="ECO:0000313" key="13">
    <source>
        <dbReference type="Proteomes" id="UP000006643"/>
    </source>
</evidence>
<dbReference type="GO" id="GO:0005794">
    <property type="term" value="C:Golgi apparatus"/>
    <property type="evidence" value="ECO:0007669"/>
    <property type="project" value="TreeGrafter"/>
</dbReference>
<keyword evidence="6" id="KW-0735">Signal-anchor</keyword>
<evidence type="ECO:0008006" key="14">
    <source>
        <dbReference type="Google" id="ProtNLM"/>
    </source>
</evidence>
<keyword evidence="3" id="KW-0328">Glycosyltransferase</keyword>
<evidence type="ECO:0000256" key="10">
    <source>
        <dbReference type="SAM" id="MobiDB-lite"/>
    </source>
</evidence>
<dbReference type="GO" id="GO:0000033">
    <property type="term" value="F:alpha-1,3-mannosyltransferase activity"/>
    <property type="evidence" value="ECO:0007669"/>
    <property type="project" value="TreeGrafter"/>
</dbReference>
<gene>
    <name evidence="12" type="ORF">PITG_13043</name>
</gene>
<dbReference type="InParanoid" id="D0NK59"/>
<evidence type="ECO:0000256" key="5">
    <source>
        <dbReference type="ARBA" id="ARBA00022692"/>
    </source>
</evidence>
<dbReference type="VEuPathDB" id="FungiDB:PITG_13043"/>
<comment type="similarity">
    <text evidence="2">Belongs to the MNN1/MNT family.</text>
</comment>
<organism evidence="12 13">
    <name type="scientific">Phytophthora infestans (strain T30-4)</name>
    <name type="common">Potato late blight agent</name>
    <dbReference type="NCBI Taxonomy" id="403677"/>
    <lineage>
        <taxon>Eukaryota</taxon>
        <taxon>Sar</taxon>
        <taxon>Stramenopiles</taxon>
        <taxon>Oomycota</taxon>
        <taxon>Peronosporomycetes</taxon>
        <taxon>Peronosporales</taxon>
        <taxon>Peronosporaceae</taxon>
        <taxon>Phytophthora</taxon>
    </lineage>
</organism>
<feature type="compositionally biased region" description="Low complexity" evidence="10">
    <location>
        <begin position="109"/>
        <end position="121"/>
    </location>
</feature>
<evidence type="ECO:0000313" key="12">
    <source>
        <dbReference type="EMBL" id="EEY59896.1"/>
    </source>
</evidence>
<dbReference type="RefSeq" id="XP_002900581.1">
    <property type="nucleotide sequence ID" value="XM_002900535.1"/>
</dbReference>
<dbReference type="OMA" id="KYRNTGT"/>
<feature type="transmembrane region" description="Helical" evidence="11">
    <location>
        <begin position="65"/>
        <end position="87"/>
    </location>
</feature>
<keyword evidence="9" id="KW-0325">Glycoprotein</keyword>
<keyword evidence="8 11" id="KW-0472">Membrane</keyword>
<name>D0NK59_PHYIT</name>
<sequence length="556" mass="62872">MGARTEYPPALENLSKKARVTVDIEGVLRRPHTEERGLLPTLARSARRSPFSSPHIMPRRIPRPVLLLLVLGGLGLLVVTANFIFTWRATSVARTRAEEHLATLRETPGDTNTRGNNGGNTLDAQNGDQKPQMQEERDQFSADDVQRMEKQLVYTLHQIAQRTTEKRGIVLPMFDGVAALGLSLIMELRAMSVDLPIEVPHCGDLKESLPRMLQEKEDMGIIRFYDVCELASKTASTLDPSRKVFCQSLRNCHRSYRSFDVKLLAMTYSQFEEIMLLDADTLFFESPMSLWDTEKYRNTGTLFFHDRLSQDNMFLGNRIRGNKDVSELNQYISRFDVSPFAPLGNIERPKATSENKIPVQLDNFSPSEHLLTSHSWNHRAGHEMDSSLVLWNKKRQPRATAILAAFVALNGIGRPPSYGDKELFFIAVELAETQYAFSDFGVGGVGWDFRDNGPGKSVVCGHASHYYPVKPADASAVANTSVLYLNSDAILEYNPKKKPVYYSQARLYEVYAGSFEQRDLPQECPFDVTGVRFSSAQEDRLLLRQRFHEIAVAWME</sequence>
<reference evidence="13" key="1">
    <citation type="journal article" date="2009" name="Nature">
        <title>Genome sequence and analysis of the Irish potato famine pathogen Phytophthora infestans.</title>
        <authorList>
            <consortium name="The Broad Institute Genome Sequencing Platform"/>
            <person name="Haas B.J."/>
            <person name="Kamoun S."/>
            <person name="Zody M.C."/>
            <person name="Jiang R.H."/>
            <person name="Handsaker R.E."/>
            <person name="Cano L.M."/>
            <person name="Grabherr M."/>
            <person name="Kodira C.D."/>
            <person name="Raffaele S."/>
            <person name="Torto-Alalibo T."/>
            <person name="Bozkurt T.O."/>
            <person name="Ah-Fong A.M."/>
            <person name="Alvarado L."/>
            <person name="Anderson V.L."/>
            <person name="Armstrong M.R."/>
            <person name="Avrova A."/>
            <person name="Baxter L."/>
            <person name="Beynon J."/>
            <person name="Boevink P.C."/>
            <person name="Bollmann S.R."/>
            <person name="Bos J.I."/>
            <person name="Bulone V."/>
            <person name="Cai G."/>
            <person name="Cakir C."/>
            <person name="Carrington J.C."/>
            <person name="Chawner M."/>
            <person name="Conti L."/>
            <person name="Costanzo S."/>
            <person name="Ewan R."/>
            <person name="Fahlgren N."/>
            <person name="Fischbach M.A."/>
            <person name="Fugelstad J."/>
            <person name="Gilroy E.M."/>
            <person name="Gnerre S."/>
            <person name="Green P.J."/>
            <person name="Grenville-Briggs L.J."/>
            <person name="Griffith J."/>
            <person name="Grunwald N.J."/>
            <person name="Horn K."/>
            <person name="Horner N.R."/>
            <person name="Hu C.H."/>
            <person name="Huitema E."/>
            <person name="Jeong D.H."/>
            <person name="Jones A.M."/>
            <person name="Jones J.D."/>
            <person name="Jones R.W."/>
            <person name="Karlsson E.K."/>
            <person name="Kunjeti S.G."/>
            <person name="Lamour K."/>
            <person name="Liu Z."/>
            <person name="Ma L."/>
            <person name="Maclean D."/>
            <person name="Chibucos M.C."/>
            <person name="McDonald H."/>
            <person name="McWalters J."/>
            <person name="Meijer H.J."/>
            <person name="Morgan W."/>
            <person name="Morris P.F."/>
            <person name="Munro C.A."/>
            <person name="O'Neill K."/>
            <person name="Ospina-Giraldo M."/>
            <person name="Pinzon A."/>
            <person name="Pritchard L."/>
            <person name="Ramsahoye B."/>
            <person name="Ren Q."/>
            <person name="Restrepo S."/>
            <person name="Roy S."/>
            <person name="Sadanandom A."/>
            <person name="Savidor A."/>
            <person name="Schornack S."/>
            <person name="Schwartz D.C."/>
            <person name="Schumann U.D."/>
            <person name="Schwessinger B."/>
            <person name="Seyer L."/>
            <person name="Sharpe T."/>
            <person name="Silvar C."/>
            <person name="Song J."/>
            <person name="Studholme D.J."/>
            <person name="Sykes S."/>
            <person name="Thines M."/>
            <person name="van de Vondervoort P.J."/>
            <person name="Phuntumart V."/>
            <person name="Wawra S."/>
            <person name="Weide R."/>
            <person name="Win J."/>
            <person name="Young C."/>
            <person name="Zhou S."/>
            <person name="Fry W."/>
            <person name="Meyers B.C."/>
            <person name="van West P."/>
            <person name="Ristaino J."/>
            <person name="Govers F."/>
            <person name="Birch P.R."/>
            <person name="Whisson S.C."/>
            <person name="Judelson H.S."/>
            <person name="Nusbaum C."/>
        </authorList>
    </citation>
    <scope>NUCLEOTIDE SEQUENCE [LARGE SCALE GENOMIC DNA]</scope>
    <source>
        <strain evidence="13">T30-4</strain>
    </source>
</reference>
<evidence type="ECO:0000256" key="6">
    <source>
        <dbReference type="ARBA" id="ARBA00022968"/>
    </source>
</evidence>
<evidence type="ECO:0000256" key="1">
    <source>
        <dbReference type="ARBA" id="ARBA00004606"/>
    </source>
</evidence>
<dbReference type="EMBL" id="DS028142">
    <property type="protein sequence ID" value="EEY59896.1"/>
    <property type="molecule type" value="Genomic_DNA"/>
</dbReference>
<dbReference type="eggNOG" id="ENOG502RZ48">
    <property type="taxonomic scope" value="Eukaryota"/>
</dbReference>
<dbReference type="InterPro" id="IPR029044">
    <property type="entry name" value="Nucleotide-diphossugar_trans"/>
</dbReference>
<dbReference type="PANTHER" id="PTHR31392:SF1">
    <property type="entry name" value="ALPHA-1,3-MANNOSYLTRANSFERASE MNN1-RELATED"/>
    <property type="match status" value="1"/>
</dbReference>
<accession>D0NK59</accession>
<evidence type="ECO:0000256" key="8">
    <source>
        <dbReference type="ARBA" id="ARBA00023136"/>
    </source>
</evidence>
<evidence type="ECO:0000256" key="4">
    <source>
        <dbReference type="ARBA" id="ARBA00022679"/>
    </source>
</evidence>
<evidence type="ECO:0000256" key="3">
    <source>
        <dbReference type="ARBA" id="ARBA00022676"/>
    </source>
</evidence>
<dbReference type="KEGG" id="pif:PITG_13043"/>
<evidence type="ECO:0000256" key="7">
    <source>
        <dbReference type="ARBA" id="ARBA00022989"/>
    </source>
</evidence>
<dbReference type="OrthoDB" id="430354at2759"/>
<dbReference type="SUPFAM" id="SSF53448">
    <property type="entry name" value="Nucleotide-diphospho-sugar transferases"/>
    <property type="match status" value="1"/>
</dbReference>
<evidence type="ECO:0000256" key="2">
    <source>
        <dbReference type="ARBA" id="ARBA00009105"/>
    </source>
</evidence>
<feature type="region of interest" description="Disordered" evidence="10">
    <location>
        <begin position="102"/>
        <end position="141"/>
    </location>
</feature>
<keyword evidence="4" id="KW-0808">Transferase</keyword>
<dbReference type="Pfam" id="PF11051">
    <property type="entry name" value="Mannosyl_trans3"/>
    <property type="match status" value="1"/>
</dbReference>
<dbReference type="InterPro" id="IPR022751">
    <property type="entry name" value="Alpha_mannosyltransferase"/>
</dbReference>
<dbReference type="Proteomes" id="UP000006643">
    <property type="component" value="Unassembled WGS sequence"/>
</dbReference>
<keyword evidence="13" id="KW-1185">Reference proteome</keyword>
<dbReference type="HOGENOM" id="CLU_035956_0_0_1"/>
<protein>
    <recommendedName>
        <fullName evidence="14">Nucleotide-diphospho-sugar transferase</fullName>
    </recommendedName>
</protein>
<feature type="compositionally biased region" description="Polar residues" evidence="10">
    <location>
        <begin position="122"/>
        <end position="132"/>
    </location>
</feature>
<dbReference type="AlphaFoldDB" id="D0NK59"/>
<evidence type="ECO:0000256" key="11">
    <source>
        <dbReference type="SAM" id="Phobius"/>
    </source>
</evidence>
<evidence type="ECO:0000256" key="9">
    <source>
        <dbReference type="ARBA" id="ARBA00023180"/>
    </source>
</evidence>
<dbReference type="GO" id="GO:0016020">
    <property type="term" value="C:membrane"/>
    <property type="evidence" value="ECO:0007669"/>
    <property type="project" value="UniProtKB-SubCell"/>
</dbReference>
<keyword evidence="5 11" id="KW-0812">Transmembrane</keyword>
<proteinExistence type="inferred from homology"/>
<dbReference type="PANTHER" id="PTHR31392">
    <property type="entry name" value="ALPHA-1,3-MANNOSYLTRANSFERASE MNN1-RELATED"/>
    <property type="match status" value="1"/>
</dbReference>
<dbReference type="GeneID" id="9474544"/>
<comment type="subcellular location">
    <subcellularLocation>
        <location evidence="1">Membrane</location>
        <topology evidence="1">Single-pass type II membrane protein</topology>
    </subcellularLocation>
</comment>
<dbReference type="GO" id="GO:0006493">
    <property type="term" value="P:protein O-linked glycosylation"/>
    <property type="evidence" value="ECO:0007669"/>
    <property type="project" value="TreeGrafter"/>
</dbReference>
<keyword evidence="7 11" id="KW-1133">Transmembrane helix</keyword>